<proteinExistence type="inferred from homology"/>
<feature type="domain" description="Alpha-D-phosphohexomutase alpha/beta/alpha" evidence="10">
    <location>
        <begin position="162"/>
        <end position="261"/>
    </location>
</feature>
<dbReference type="Pfam" id="PF02880">
    <property type="entry name" value="PGM_PMM_III"/>
    <property type="match status" value="1"/>
</dbReference>
<dbReference type="GO" id="GO:0005975">
    <property type="term" value="P:carbohydrate metabolic process"/>
    <property type="evidence" value="ECO:0007669"/>
    <property type="project" value="InterPro"/>
</dbReference>
<name>A0A1F4NS74_UNCK3</name>
<feature type="domain" description="Alpha-D-phosphohexomutase alpha/beta/alpha" evidence="11">
    <location>
        <begin position="266"/>
        <end position="369"/>
    </location>
</feature>
<evidence type="ECO:0000259" key="9">
    <source>
        <dbReference type="Pfam" id="PF02878"/>
    </source>
</evidence>
<keyword evidence="5 7" id="KW-0460">Magnesium</keyword>
<dbReference type="SUPFAM" id="SSF55957">
    <property type="entry name" value="Phosphoglucomutase, C-terminal domain"/>
    <property type="match status" value="1"/>
</dbReference>
<dbReference type="GO" id="GO:0000287">
    <property type="term" value="F:magnesium ion binding"/>
    <property type="evidence" value="ECO:0007669"/>
    <property type="project" value="InterPro"/>
</dbReference>
<comment type="cofactor">
    <cofactor evidence="1">
        <name>Mg(2+)</name>
        <dbReference type="ChEBI" id="CHEBI:18420"/>
    </cofactor>
</comment>
<dbReference type="Gene3D" id="3.30.310.50">
    <property type="entry name" value="Alpha-D-phosphohexomutase, C-terminal domain"/>
    <property type="match status" value="1"/>
</dbReference>
<dbReference type="InterPro" id="IPR036900">
    <property type="entry name" value="A-D-PHexomutase_C_sf"/>
</dbReference>
<reference evidence="12 13" key="1">
    <citation type="journal article" date="2016" name="Nat. Commun.">
        <title>Thousands of microbial genomes shed light on interconnected biogeochemical processes in an aquifer system.</title>
        <authorList>
            <person name="Anantharaman K."/>
            <person name="Brown C.T."/>
            <person name="Hug L.A."/>
            <person name="Sharon I."/>
            <person name="Castelle C.J."/>
            <person name="Probst A.J."/>
            <person name="Thomas B.C."/>
            <person name="Singh A."/>
            <person name="Wilkins M.J."/>
            <person name="Karaoz U."/>
            <person name="Brodie E.L."/>
            <person name="Williams K.H."/>
            <person name="Hubbard S.S."/>
            <person name="Banfield J.F."/>
        </authorList>
    </citation>
    <scope>NUCLEOTIDE SEQUENCE [LARGE SCALE GENOMIC DNA]</scope>
</reference>
<dbReference type="InterPro" id="IPR005845">
    <property type="entry name" value="A-D-PHexomutase_a/b/a-II"/>
</dbReference>
<comment type="caution">
    <text evidence="12">The sequence shown here is derived from an EMBL/GenBank/DDBJ whole genome shotgun (WGS) entry which is preliminary data.</text>
</comment>
<dbReference type="InterPro" id="IPR005846">
    <property type="entry name" value="A-D-PHexomutase_a/b/a-III"/>
</dbReference>
<evidence type="ECO:0000259" key="8">
    <source>
        <dbReference type="Pfam" id="PF00408"/>
    </source>
</evidence>
<keyword evidence="6" id="KW-0413">Isomerase</keyword>
<protein>
    <recommendedName>
        <fullName evidence="14">Phosphomannomutase/phosphoglucomutase</fullName>
    </recommendedName>
</protein>
<dbReference type="InterPro" id="IPR016055">
    <property type="entry name" value="A-D-PHexomutase_a/b/a-I/II/III"/>
</dbReference>
<dbReference type="Proteomes" id="UP000176651">
    <property type="component" value="Unassembled WGS sequence"/>
</dbReference>
<dbReference type="GO" id="GO:0016868">
    <property type="term" value="F:intramolecular phosphotransferase activity"/>
    <property type="evidence" value="ECO:0007669"/>
    <property type="project" value="InterPro"/>
</dbReference>
<dbReference type="Gene3D" id="3.40.120.10">
    <property type="entry name" value="Alpha-D-Glucose-1,6-Bisphosphate, subunit A, domain 3"/>
    <property type="match status" value="3"/>
</dbReference>
<sequence>MGISVSQGLDPSIFRAYDIRGIYPREINEVGVYKIARAIFEYARPQKVAVGRDCRLSAPAIHQAVCQSFIGSGCKVIDLGMISSDMAVFAAGRFKFDLAVMVTASHNPREWIGIKLTKRGGAPIGGEGEIEKIADIVGNLSKELKMPNEELVDVEKLDMLSEWVEHVLSFVDVAKIKSMKIVVDAGNGVAGPIVRELFKKLPVELIEMYFEPDGSFPNHLPSPIEPKNMADLQRKVVEIGADLGVAFDGDADRVFLVDERGRIVTGSEMTAMVADKILSEDPGRVVLYNAICGWNVRDVVEQHKATAYRTKVGHDYIKKDMEKCGAFFAGEHSGHFFFQDNFNADSGLIAAAIVLALLSKEGRPLSEVLVPHRKHFQIPETNFQVADTRAVIDKLAARYAGKEIDRLDGLTIRAEDWWANVRPSSTEPLLRLNVEAKSSETLSQMTCELTETITALSRVSV</sequence>
<feature type="domain" description="Alpha-D-phosphohexomutase C-terminal" evidence="8">
    <location>
        <begin position="380"/>
        <end position="445"/>
    </location>
</feature>
<dbReference type="CDD" id="cd03089">
    <property type="entry name" value="PMM_PGM"/>
    <property type="match status" value="1"/>
</dbReference>
<evidence type="ECO:0000259" key="10">
    <source>
        <dbReference type="Pfam" id="PF02879"/>
    </source>
</evidence>
<evidence type="ECO:0000256" key="3">
    <source>
        <dbReference type="ARBA" id="ARBA00022553"/>
    </source>
</evidence>
<dbReference type="Pfam" id="PF02879">
    <property type="entry name" value="PGM_PMM_II"/>
    <property type="match status" value="1"/>
</dbReference>
<dbReference type="AlphaFoldDB" id="A0A1F4NS74"/>
<evidence type="ECO:0000256" key="4">
    <source>
        <dbReference type="ARBA" id="ARBA00022723"/>
    </source>
</evidence>
<dbReference type="Pfam" id="PF00408">
    <property type="entry name" value="PGM_PMM_IV"/>
    <property type="match status" value="1"/>
</dbReference>
<evidence type="ECO:0000256" key="7">
    <source>
        <dbReference type="RuleBase" id="RU004326"/>
    </source>
</evidence>
<dbReference type="InterPro" id="IPR005841">
    <property type="entry name" value="Alpha-D-phosphohexomutase_SF"/>
</dbReference>
<dbReference type="PROSITE" id="PS00710">
    <property type="entry name" value="PGM_PMM"/>
    <property type="match status" value="1"/>
</dbReference>
<comment type="similarity">
    <text evidence="2 7">Belongs to the phosphohexose mutase family.</text>
</comment>
<evidence type="ECO:0000313" key="13">
    <source>
        <dbReference type="Proteomes" id="UP000176651"/>
    </source>
</evidence>
<evidence type="ECO:0000256" key="1">
    <source>
        <dbReference type="ARBA" id="ARBA00001946"/>
    </source>
</evidence>
<dbReference type="Pfam" id="PF02878">
    <property type="entry name" value="PGM_PMM_I"/>
    <property type="match status" value="1"/>
</dbReference>
<evidence type="ECO:0000259" key="11">
    <source>
        <dbReference type="Pfam" id="PF02880"/>
    </source>
</evidence>
<dbReference type="PANTHER" id="PTHR43771">
    <property type="entry name" value="PHOSPHOMANNOMUTASE"/>
    <property type="match status" value="1"/>
</dbReference>
<dbReference type="PRINTS" id="PR00509">
    <property type="entry name" value="PGMPMM"/>
</dbReference>
<evidence type="ECO:0000256" key="2">
    <source>
        <dbReference type="ARBA" id="ARBA00010231"/>
    </source>
</evidence>
<dbReference type="InterPro" id="IPR005843">
    <property type="entry name" value="A-D-PHexomutase_C"/>
</dbReference>
<dbReference type="InterPro" id="IPR005844">
    <property type="entry name" value="A-D-PHexomutase_a/b/a-I"/>
</dbReference>
<dbReference type="InterPro" id="IPR016066">
    <property type="entry name" value="A-D-PHexomutase_CS"/>
</dbReference>
<dbReference type="STRING" id="1798535.A2V68_00830"/>
<gene>
    <name evidence="12" type="ORF">A2V68_00830</name>
</gene>
<dbReference type="SUPFAM" id="SSF53738">
    <property type="entry name" value="Phosphoglucomutase, first 3 domains"/>
    <property type="match status" value="3"/>
</dbReference>
<feature type="domain" description="Alpha-D-phosphohexomutase alpha/beta/alpha" evidence="9">
    <location>
        <begin position="13"/>
        <end position="138"/>
    </location>
</feature>
<evidence type="ECO:0000256" key="5">
    <source>
        <dbReference type="ARBA" id="ARBA00022842"/>
    </source>
</evidence>
<keyword evidence="3" id="KW-0597">Phosphoprotein</keyword>
<evidence type="ECO:0000256" key="6">
    <source>
        <dbReference type="ARBA" id="ARBA00023235"/>
    </source>
</evidence>
<dbReference type="PANTHER" id="PTHR43771:SF1">
    <property type="entry name" value="PHOSPHOMANNOMUTASE"/>
    <property type="match status" value="1"/>
</dbReference>
<dbReference type="EMBL" id="META01000003">
    <property type="protein sequence ID" value="OGB74291.1"/>
    <property type="molecule type" value="Genomic_DNA"/>
</dbReference>
<accession>A0A1F4NS74</accession>
<evidence type="ECO:0008006" key="14">
    <source>
        <dbReference type="Google" id="ProtNLM"/>
    </source>
</evidence>
<organism evidence="12 13">
    <name type="scientific">candidate division Kazan bacterium RBG_13_50_9</name>
    <dbReference type="NCBI Taxonomy" id="1798535"/>
    <lineage>
        <taxon>Bacteria</taxon>
        <taxon>Bacteria division Kazan-3B-28</taxon>
    </lineage>
</organism>
<evidence type="ECO:0000313" key="12">
    <source>
        <dbReference type="EMBL" id="OGB74291.1"/>
    </source>
</evidence>
<keyword evidence="4 7" id="KW-0479">Metal-binding</keyword>